<name>A0ABR6GCK5_9HYPH</name>
<protein>
    <submittedName>
        <fullName evidence="1">Uncharacterized protein</fullName>
    </submittedName>
</protein>
<reference evidence="1 2" key="1">
    <citation type="submission" date="2020-08" db="EMBL/GenBank/DDBJ databases">
        <title>Genomic Encyclopedia of Type Strains, Phase III (KMG-III): the genomes of soil and plant-associated and newly described type strains.</title>
        <authorList>
            <person name="Whitman W."/>
        </authorList>
    </citation>
    <scope>NUCLEOTIDE SEQUENCE [LARGE SCALE GENOMIC DNA]</scope>
    <source>
        <strain evidence="1 2">CECT 8280</strain>
    </source>
</reference>
<comment type="caution">
    <text evidence="1">The sequence shown here is derived from an EMBL/GenBank/DDBJ whole genome shotgun (WGS) entry which is preliminary data.</text>
</comment>
<proteinExistence type="predicted"/>
<keyword evidence="2" id="KW-1185">Reference proteome</keyword>
<evidence type="ECO:0000313" key="1">
    <source>
        <dbReference type="EMBL" id="MBB3163097.1"/>
    </source>
</evidence>
<evidence type="ECO:0000313" key="2">
    <source>
        <dbReference type="Proteomes" id="UP000542811"/>
    </source>
</evidence>
<accession>A0ABR6GCK5</accession>
<dbReference type="EMBL" id="JACHXX010000004">
    <property type="protein sequence ID" value="MBB3163097.1"/>
    <property type="molecule type" value="Genomic_DNA"/>
</dbReference>
<gene>
    <name evidence="1" type="ORF">FHS25_003575</name>
</gene>
<dbReference type="Proteomes" id="UP000542811">
    <property type="component" value="Unassembled WGS sequence"/>
</dbReference>
<sequence>MQYRLIGLVPLQQATLGKAVRPLDAKRSHSAIDTFQASGIVRCLASSLKRFLILSTGVPS</sequence>
<organism evidence="1 2">
    <name type="scientific">Rhizobium laguerreae</name>
    <dbReference type="NCBI Taxonomy" id="1076926"/>
    <lineage>
        <taxon>Bacteria</taxon>
        <taxon>Pseudomonadati</taxon>
        <taxon>Pseudomonadota</taxon>
        <taxon>Alphaproteobacteria</taxon>
        <taxon>Hyphomicrobiales</taxon>
        <taxon>Rhizobiaceae</taxon>
        <taxon>Rhizobium/Agrobacterium group</taxon>
        <taxon>Rhizobium</taxon>
    </lineage>
</organism>